<evidence type="ECO:0000313" key="8">
    <source>
        <dbReference type="EMBL" id="KAK4534102.1"/>
    </source>
</evidence>
<name>A0AAV9IP20_CYACA</name>
<comment type="caution">
    <text evidence="8">The sequence shown here is derived from an EMBL/GenBank/DDBJ whole genome shotgun (WGS) entry which is preliminary data.</text>
</comment>
<keyword evidence="3 7" id="KW-0812">Transmembrane</keyword>
<protein>
    <recommendedName>
        <fullName evidence="10">Protein RER1</fullName>
    </recommendedName>
</protein>
<dbReference type="GO" id="GO:0005783">
    <property type="term" value="C:endoplasmic reticulum"/>
    <property type="evidence" value="ECO:0007669"/>
    <property type="project" value="GOC"/>
</dbReference>
<organism evidence="8 9">
    <name type="scientific">Cyanidium caldarium</name>
    <name type="common">Red alga</name>
    <dbReference type="NCBI Taxonomy" id="2771"/>
    <lineage>
        <taxon>Eukaryota</taxon>
        <taxon>Rhodophyta</taxon>
        <taxon>Bangiophyceae</taxon>
        <taxon>Cyanidiales</taxon>
        <taxon>Cyanidiaceae</taxon>
        <taxon>Cyanidium</taxon>
    </lineage>
</organism>
<dbReference type="AlphaFoldDB" id="A0AAV9IP20"/>
<evidence type="ECO:0000256" key="2">
    <source>
        <dbReference type="ARBA" id="ARBA00006070"/>
    </source>
</evidence>
<dbReference type="PANTHER" id="PTHR10743">
    <property type="entry name" value="PROTEIN RER1"/>
    <property type="match status" value="1"/>
</dbReference>
<keyword evidence="5 7" id="KW-0472">Membrane</keyword>
<sequence length="316" mass="36094">MDPGTTANTRVPTGVAASGTFRPYHAQPPPPGAFLSPTPSDMDSPSRWWTGARHWYDRATYRSRRRLRVLLDRATPHRTMRWLGWCGLVMLFGLRVYLAGGFYVVAYAWAIYNLNLLIGFLQPRDLAELQEDERLRLPTRRKARSAGSTGDMAALRNRDAGADDDDDGIEYRPFVRRLPEFQFWWQSVRSVLLALACTVTRLFDVPVFWPILVLYFLVLFGITMKRQLQHMYQYGYVPFNWGKQRYGGRSSRLWRVLLNAYRAAGRTVNRLRGHTGRKSSGGRVVTAAKSPRPGSSNNDARHLPARPPLGKEPSLR</sequence>
<dbReference type="GO" id="GO:0006621">
    <property type="term" value="P:protein retention in ER lumen"/>
    <property type="evidence" value="ECO:0007669"/>
    <property type="project" value="TreeGrafter"/>
</dbReference>
<dbReference type="PANTHER" id="PTHR10743:SF0">
    <property type="entry name" value="PROTEIN RER1"/>
    <property type="match status" value="1"/>
</dbReference>
<dbReference type="GO" id="GO:0006890">
    <property type="term" value="P:retrograde vesicle-mediated transport, Golgi to endoplasmic reticulum"/>
    <property type="evidence" value="ECO:0007669"/>
    <property type="project" value="TreeGrafter"/>
</dbReference>
<reference evidence="8 9" key="1">
    <citation type="submission" date="2022-07" db="EMBL/GenBank/DDBJ databases">
        <title>Genome-wide signatures of adaptation to extreme environments.</title>
        <authorList>
            <person name="Cho C.H."/>
            <person name="Yoon H.S."/>
        </authorList>
    </citation>
    <scope>NUCLEOTIDE SEQUENCE [LARGE SCALE GENOMIC DNA]</scope>
    <source>
        <strain evidence="8 9">DBV 063 E5</strain>
    </source>
</reference>
<dbReference type="Proteomes" id="UP001301350">
    <property type="component" value="Unassembled WGS sequence"/>
</dbReference>
<evidence type="ECO:0000256" key="6">
    <source>
        <dbReference type="SAM" id="MobiDB-lite"/>
    </source>
</evidence>
<dbReference type="GO" id="GO:0000139">
    <property type="term" value="C:Golgi membrane"/>
    <property type="evidence" value="ECO:0007669"/>
    <property type="project" value="TreeGrafter"/>
</dbReference>
<evidence type="ECO:0000256" key="5">
    <source>
        <dbReference type="ARBA" id="ARBA00023136"/>
    </source>
</evidence>
<gene>
    <name evidence="8" type="ORF">CDCA_CDCA01G0127</name>
</gene>
<evidence type="ECO:0008006" key="10">
    <source>
        <dbReference type="Google" id="ProtNLM"/>
    </source>
</evidence>
<dbReference type="Pfam" id="PF03248">
    <property type="entry name" value="Rer1"/>
    <property type="match status" value="1"/>
</dbReference>
<evidence type="ECO:0000256" key="3">
    <source>
        <dbReference type="ARBA" id="ARBA00022692"/>
    </source>
</evidence>
<evidence type="ECO:0000313" key="9">
    <source>
        <dbReference type="Proteomes" id="UP001301350"/>
    </source>
</evidence>
<evidence type="ECO:0000256" key="4">
    <source>
        <dbReference type="ARBA" id="ARBA00022989"/>
    </source>
</evidence>
<keyword evidence="9" id="KW-1185">Reference proteome</keyword>
<feature type="transmembrane region" description="Helical" evidence="7">
    <location>
        <begin position="207"/>
        <end position="224"/>
    </location>
</feature>
<proteinExistence type="inferred from homology"/>
<keyword evidence="4 7" id="KW-1133">Transmembrane helix</keyword>
<dbReference type="InterPro" id="IPR004932">
    <property type="entry name" value="Rer1"/>
</dbReference>
<comment type="subcellular location">
    <subcellularLocation>
        <location evidence="1">Membrane</location>
        <topology evidence="1">Multi-pass membrane protein</topology>
    </subcellularLocation>
</comment>
<evidence type="ECO:0000256" key="1">
    <source>
        <dbReference type="ARBA" id="ARBA00004141"/>
    </source>
</evidence>
<feature type="region of interest" description="Disordered" evidence="6">
    <location>
        <begin position="1"/>
        <end position="23"/>
    </location>
</feature>
<accession>A0AAV9IP20</accession>
<dbReference type="EMBL" id="JANCYW010000001">
    <property type="protein sequence ID" value="KAK4534102.1"/>
    <property type="molecule type" value="Genomic_DNA"/>
</dbReference>
<comment type="similarity">
    <text evidence="2">Belongs to the RER1 family.</text>
</comment>
<feature type="region of interest" description="Disordered" evidence="6">
    <location>
        <begin position="272"/>
        <end position="316"/>
    </location>
</feature>
<evidence type="ECO:0000256" key="7">
    <source>
        <dbReference type="SAM" id="Phobius"/>
    </source>
</evidence>
<feature type="compositionally biased region" description="Polar residues" evidence="6">
    <location>
        <begin position="1"/>
        <end position="11"/>
    </location>
</feature>